<evidence type="ECO:0000313" key="3">
    <source>
        <dbReference type="EMBL" id="VEL11528.1"/>
    </source>
</evidence>
<dbReference type="AlphaFoldDB" id="A0A3S5CD91"/>
<feature type="region of interest" description="Disordered" evidence="1">
    <location>
        <begin position="118"/>
        <end position="140"/>
    </location>
</feature>
<feature type="domain" description="Vacuolar sorting protein 39/Transforming growth factor beta receptor-associated zinc finger" evidence="2">
    <location>
        <begin position="42"/>
        <end position="80"/>
    </location>
</feature>
<dbReference type="InterPro" id="IPR019453">
    <property type="entry name" value="VPS39/TGFA1_Znf"/>
</dbReference>
<dbReference type="EMBL" id="CAAALY010012061">
    <property type="protein sequence ID" value="VEL11528.1"/>
    <property type="molecule type" value="Genomic_DNA"/>
</dbReference>
<feature type="compositionally biased region" description="Polar residues" evidence="1">
    <location>
        <begin position="119"/>
        <end position="135"/>
    </location>
</feature>
<dbReference type="OrthoDB" id="5325112at2759"/>
<gene>
    <name evidence="3" type="ORF">PXEA_LOCUS4968</name>
</gene>
<sequence>MFPLSQFIHQESTFSGLLLLSTAARSELAASQAALARATSHRFLVAPGARCCQCRRRIGTSAFVRYPSTGELAHYGCCRDLPPAPPLPQLHSHLLSQSYTPVQTSQIHYQPHLVHLKKQQSFSNPQASDPKQSTAMAKPDSVKVSSRCIYIPSSHSPVSRIPMFQAIENSPSVTSATPISNQGTKQHHGLNGSTPTA</sequence>
<evidence type="ECO:0000256" key="1">
    <source>
        <dbReference type="SAM" id="MobiDB-lite"/>
    </source>
</evidence>
<name>A0A3S5CD91_9PLAT</name>
<protein>
    <recommendedName>
        <fullName evidence="2">Vacuolar sorting protein 39/Transforming growth factor beta receptor-associated zinc finger domain-containing protein</fullName>
    </recommendedName>
</protein>
<reference evidence="3" key="1">
    <citation type="submission" date="2018-11" db="EMBL/GenBank/DDBJ databases">
        <authorList>
            <consortium name="Pathogen Informatics"/>
        </authorList>
    </citation>
    <scope>NUCLEOTIDE SEQUENCE</scope>
</reference>
<dbReference type="Pfam" id="PF10367">
    <property type="entry name" value="zf-Vps39_C"/>
    <property type="match status" value="1"/>
</dbReference>
<organism evidence="3 4">
    <name type="scientific">Protopolystoma xenopodis</name>
    <dbReference type="NCBI Taxonomy" id="117903"/>
    <lineage>
        <taxon>Eukaryota</taxon>
        <taxon>Metazoa</taxon>
        <taxon>Spiralia</taxon>
        <taxon>Lophotrochozoa</taxon>
        <taxon>Platyhelminthes</taxon>
        <taxon>Monogenea</taxon>
        <taxon>Polyopisthocotylea</taxon>
        <taxon>Polystomatidea</taxon>
        <taxon>Polystomatidae</taxon>
        <taxon>Protopolystoma</taxon>
    </lineage>
</organism>
<proteinExistence type="predicted"/>
<evidence type="ECO:0000259" key="2">
    <source>
        <dbReference type="Pfam" id="PF10367"/>
    </source>
</evidence>
<feature type="compositionally biased region" description="Polar residues" evidence="1">
    <location>
        <begin position="172"/>
        <end position="184"/>
    </location>
</feature>
<dbReference type="Proteomes" id="UP000784294">
    <property type="component" value="Unassembled WGS sequence"/>
</dbReference>
<feature type="region of interest" description="Disordered" evidence="1">
    <location>
        <begin position="172"/>
        <end position="197"/>
    </location>
</feature>
<evidence type="ECO:0000313" key="4">
    <source>
        <dbReference type="Proteomes" id="UP000784294"/>
    </source>
</evidence>
<comment type="caution">
    <text evidence="3">The sequence shown here is derived from an EMBL/GenBank/DDBJ whole genome shotgun (WGS) entry which is preliminary data.</text>
</comment>
<accession>A0A3S5CD91</accession>
<keyword evidence="4" id="KW-1185">Reference proteome</keyword>